<feature type="coiled-coil region" evidence="1">
    <location>
        <begin position="404"/>
        <end position="435"/>
    </location>
</feature>
<evidence type="ECO:0000256" key="1">
    <source>
        <dbReference type="SAM" id="Coils"/>
    </source>
</evidence>
<feature type="region of interest" description="Disordered" evidence="2">
    <location>
        <begin position="477"/>
        <end position="497"/>
    </location>
</feature>
<comment type="caution">
    <text evidence="4">The sequence shown here is derived from an EMBL/GenBank/DDBJ whole genome shotgun (WGS) entry which is preliminary data.</text>
</comment>
<dbReference type="InterPro" id="IPR011992">
    <property type="entry name" value="EF-hand-dom_pair"/>
</dbReference>
<keyword evidence="1" id="KW-0175">Coiled coil</keyword>
<dbReference type="PROSITE" id="PS50031">
    <property type="entry name" value="EH"/>
    <property type="match status" value="1"/>
</dbReference>
<protein>
    <submittedName>
        <fullName evidence="4">Actin organization and endocytosis protein</fullName>
    </submittedName>
</protein>
<evidence type="ECO:0000256" key="2">
    <source>
        <dbReference type="SAM" id="MobiDB-lite"/>
    </source>
</evidence>
<accession>A0ABR2WFJ3</accession>
<reference evidence="4 5" key="1">
    <citation type="submission" date="2023-04" db="EMBL/GenBank/DDBJ databases">
        <title>Genome of Basidiobolus ranarum AG-B5.</title>
        <authorList>
            <person name="Stajich J.E."/>
            <person name="Carter-House D."/>
            <person name="Gryganskyi A."/>
        </authorList>
    </citation>
    <scope>NUCLEOTIDE SEQUENCE [LARGE SCALE GENOMIC DNA]</scope>
    <source>
        <strain evidence="4 5">AG-B5</strain>
    </source>
</reference>
<name>A0ABR2WFJ3_9FUNG</name>
<feature type="region of interest" description="Disordered" evidence="2">
    <location>
        <begin position="185"/>
        <end position="225"/>
    </location>
</feature>
<dbReference type="SMART" id="SM00027">
    <property type="entry name" value="EH"/>
    <property type="match status" value="1"/>
</dbReference>
<gene>
    <name evidence="4" type="primary">PAN1_2</name>
    <name evidence="4" type="ORF">K7432_015892</name>
</gene>
<keyword evidence="5" id="KW-1185">Reference proteome</keyword>
<dbReference type="PANTHER" id="PTHR11216">
    <property type="entry name" value="EH DOMAIN"/>
    <property type="match status" value="1"/>
</dbReference>
<proteinExistence type="predicted"/>
<feature type="compositionally biased region" description="Polar residues" evidence="2">
    <location>
        <begin position="200"/>
        <end position="216"/>
    </location>
</feature>
<evidence type="ECO:0000313" key="4">
    <source>
        <dbReference type="EMBL" id="KAK9760273.1"/>
    </source>
</evidence>
<dbReference type="Gene3D" id="1.10.238.10">
    <property type="entry name" value="EF-hand"/>
    <property type="match status" value="1"/>
</dbReference>
<sequence>MYYSNNVQVSNSQASTSPLPDSSTILSSVNIYEKFPFLNELKFEKYRQMYYQNVDTTGRLSIQTTYELFSYLNLPSKVLEHTWSLCDVHAAEFLSLPEFLLFIYFLDLYLSSYELPTTLPTNLRQEVQLAEEKLGEGLVGNSPTDDTTSKSFLPTPRVTQSRVLGEEEKEKLNLVSVVTEPPAKMADWLSPNKEPPDCSSPLTEENLSKNRSNLTTGREPFPVDPSVNSSTVIDMLTQKINTKREILERLLIDSQSKQHEWDSIEQLKARIKVIQNEINSVEESQPEIDFDKLITQMIHFSEQRSQSEMEFEERVSELNSLSSKARDLNEKLALARLKLFHTKDSKEFKTSTPEMNELSRAFSTSNPINGMVDEQARLKQKAAEMLAQRMQAVTITLSNNDPASIEAQVRLDAEKARIEQEKRRSLKEIELIERKVHRMNTRLERGEPSIHTYSKILMGNRSTSESKPEYLDGFMEELKNSKSRPPMSKKSIVTCQG</sequence>
<dbReference type="Proteomes" id="UP001479436">
    <property type="component" value="Unassembled WGS sequence"/>
</dbReference>
<dbReference type="PANTHER" id="PTHR11216:SF170">
    <property type="entry name" value="DYNAMIN ASSOCIATED PROTEIN 160, ISOFORM D"/>
    <property type="match status" value="1"/>
</dbReference>
<organism evidence="4 5">
    <name type="scientific">Basidiobolus ranarum</name>
    <dbReference type="NCBI Taxonomy" id="34480"/>
    <lineage>
        <taxon>Eukaryota</taxon>
        <taxon>Fungi</taxon>
        <taxon>Fungi incertae sedis</taxon>
        <taxon>Zoopagomycota</taxon>
        <taxon>Entomophthoromycotina</taxon>
        <taxon>Basidiobolomycetes</taxon>
        <taxon>Basidiobolales</taxon>
        <taxon>Basidiobolaceae</taxon>
        <taxon>Basidiobolus</taxon>
    </lineage>
</organism>
<dbReference type="InterPro" id="IPR000261">
    <property type="entry name" value="EH_dom"/>
</dbReference>
<feature type="region of interest" description="Disordered" evidence="2">
    <location>
        <begin position="1"/>
        <end position="21"/>
    </location>
</feature>
<evidence type="ECO:0000313" key="5">
    <source>
        <dbReference type="Proteomes" id="UP001479436"/>
    </source>
</evidence>
<evidence type="ECO:0000259" key="3">
    <source>
        <dbReference type="PROSITE" id="PS50031"/>
    </source>
</evidence>
<dbReference type="EMBL" id="JASJQH010002332">
    <property type="protein sequence ID" value="KAK9760273.1"/>
    <property type="molecule type" value="Genomic_DNA"/>
</dbReference>
<feature type="compositionally biased region" description="Low complexity" evidence="2">
    <location>
        <begin position="1"/>
        <end position="13"/>
    </location>
</feature>
<feature type="non-terminal residue" evidence="4">
    <location>
        <position position="497"/>
    </location>
</feature>
<dbReference type="SUPFAM" id="SSF47473">
    <property type="entry name" value="EF-hand"/>
    <property type="match status" value="1"/>
</dbReference>
<feature type="domain" description="EH" evidence="3">
    <location>
        <begin position="42"/>
        <end position="130"/>
    </location>
</feature>